<dbReference type="Gene3D" id="3.30.710.10">
    <property type="entry name" value="Potassium Channel Kv1.1, Chain A"/>
    <property type="match status" value="1"/>
</dbReference>
<evidence type="ECO:0000313" key="3">
    <source>
        <dbReference type="Proteomes" id="UP001519460"/>
    </source>
</evidence>
<reference evidence="2 3" key="1">
    <citation type="journal article" date="2023" name="Sci. Data">
        <title>Genome assembly of the Korean intertidal mud-creeper Batillaria attramentaria.</title>
        <authorList>
            <person name="Patra A.K."/>
            <person name="Ho P.T."/>
            <person name="Jun S."/>
            <person name="Lee S.J."/>
            <person name="Kim Y."/>
            <person name="Won Y.J."/>
        </authorList>
    </citation>
    <scope>NUCLEOTIDE SEQUENCE [LARGE SCALE GENOMIC DNA]</scope>
    <source>
        <strain evidence="2">Wonlab-2016</strain>
    </source>
</reference>
<dbReference type="PANTHER" id="PTHR22744">
    <property type="entry name" value="HELIX LOOP HELIX PROTEIN 21-RELATED"/>
    <property type="match status" value="1"/>
</dbReference>
<dbReference type="InterPro" id="IPR000210">
    <property type="entry name" value="BTB/POZ_dom"/>
</dbReference>
<gene>
    <name evidence="2" type="ORF">BaRGS_00003725</name>
</gene>
<protein>
    <recommendedName>
        <fullName evidence="1">BTB domain-containing protein</fullName>
    </recommendedName>
</protein>
<dbReference type="Proteomes" id="UP001519460">
    <property type="component" value="Unassembled WGS sequence"/>
</dbReference>
<dbReference type="PROSITE" id="PS50097">
    <property type="entry name" value="BTB"/>
    <property type="match status" value="1"/>
</dbReference>
<dbReference type="SUPFAM" id="SSF54695">
    <property type="entry name" value="POZ domain"/>
    <property type="match status" value="1"/>
</dbReference>
<sequence>MNCCHRLRHSLHTARQQLSVKKQLYTNQHYPQRPVPRPLTFTQSDMAEKVKPEPGTVTGPFDVPDDTTDVTFLIEDKKIYFNRVVLVMASPAFKQAFSACDHKSKGEKLIPLPGKKYVDMVAFLKQIHPAHCAEPITDETLPEILLLADEYEVASVRQKCEEYINTQIRLDVCQPMSDYRVLFYLTVAEKHSFQMLRQQLVGIGARRPSAAVQQSGNYNLVPSTAVRDLMAMRCAYLENFINCVQAKLQNYNVIKIPEADREAGCTCDYNEYCRWCIGPKVMKDIQEVFTICPR</sequence>
<evidence type="ECO:0000313" key="2">
    <source>
        <dbReference type="EMBL" id="KAK7505155.1"/>
    </source>
</evidence>
<dbReference type="AlphaFoldDB" id="A0ABD0M0U9"/>
<feature type="domain" description="BTB" evidence="1">
    <location>
        <begin position="68"/>
        <end position="98"/>
    </location>
</feature>
<dbReference type="PANTHER" id="PTHR22744:SF17">
    <property type="entry name" value="BTB DOMAIN-CONTAINING PROTEIN"/>
    <property type="match status" value="1"/>
</dbReference>
<organism evidence="2 3">
    <name type="scientific">Batillaria attramentaria</name>
    <dbReference type="NCBI Taxonomy" id="370345"/>
    <lineage>
        <taxon>Eukaryota</taxon>
        <taxon>Metazoa</taxon>
        <taxon>Spiralia</taxon>
        <taxon>Lophotrochozoa</taxon>
        <taxon>Mollusca</taxon>
        <taxon>Gastropoda</taxon>
        <taxon>Caenogastropoda</taxon>
        <taxon>Sorbeoconcha</taxon>
        <taxon>Cerithioidea</taxon>
        <taxon>Batillariidae</taxon>
        <taxon>Batillaria</taxon>
    </lineage>
</organism>
<dbReference type="InterPro" id="IPR011333">
    <property type="entry name" value="SKP1/BTB/POZ_sf"/>
</dbReference>
<keyword evidence="3" id="KW-1185">Reference proteome</keyword>
<name>A0ABD0M0U9_9CAEN</name>
<dbReference type="SMART" id="SM00225">
    <property type="entry name" value="BTB"/>
    <property type="match status" value="1"/>
</dbReference>
<comment type="caution">
    <text evidence="2">The sequence shown here is derived from an EMBL/GenBank/DDBJ whole genome shotgun (WGS) entry which is preliminary data.</text>
</comment>
<accession>A0ABD0M0U9</accession>
<dbReference type="EMBL" id="JACVVK020000012">
    <property type="protein sequence ID" value="KAK7505155.1"/>
    <property type="molecule type" value="Genomic_DNA"/>
</dbReference>
<dbReference type="Pfam" id="PF00651">
    <property type="entry name" value="BTB"/>
    <property type="match status" value="1"/>
</dbReference>
<evidence type="ECO:0000259" key="1">
    <source>
        <dbReference type="PROSITE" id="PS50097"/>
    </source>
</evidence>
<proteinExistence type="predicted"/>